<dbReference type="InterPro" id="IPR003439">
    <property type="entry name" value="ABC_transporter-like_ATP-bd"/>
</dbReference>
<feature type="region of interest" description="Disordered" evidence="6">
    <location>
        <begin position="92"/>
        <end position="128"/>
    </location>
</feature>
<dbReference type="Pfam" id="PF00005">
    <property type="entry name" value="ABC_tran"/>
    <property type="match status" value="1"/>
</dbReference>
<keyword evidence="3" id="KW-0812">Transmembrane</keyword>
<keyword evidence="4" id="KW-1133">Transmembrane helix</keyword>
<dbReference type="InterPro" id="IPR050352">
    <property type="entry name" value="ABCG_transporters"/>
</dbReference>
<organism evidence="8 9">
    <name type="scientific">Paspalum notatum var. saurae</name>
    <dbReference type="NCBI Taxonomy" id="547442"/>
    <lineage>
        <taxon>Eukaryota</taxon>
        <taxon>Viridiplantae</taxon>
        <taxon>Streptophyta</taxon>
        <taxon>Embryophyta</taxon>
        <taxon>Tracheophyta</taxon>
        <taxon>Spermatophyta</taxon>
        <taxon>Magnoliopsida</taxon>
        <taxon>Liliopsida</taxon>
        <taxon>Poales</taxon>
        <taxon>Poaceae</taxon>
        <taxon>PACMAD clade</taxon>
        <taxon>Panicoideae</taxon>
        <taxon>Andropogonodae</taxon>
        <taxon>Paspaleae</taxon>
        <taxon>Paspalinae</taxon>
        <taxon>Paspalum</taxon>
    </lineage>
</organism>
<evidence type="ECO:0000313" key="8">
    <source>
        <dbReference type="EMBL" id="WVZ69052.1"/>
    </source>
</evidence>
<proteinExistence type="predicted"/>
<dbReference type="GO" id="GO:0042626">
    <property type="term" value="F:ATPase-coupled transmembrane transporter activity"/>
    <property type="evidence" value="ECO:0007669"/>
    <property type="project" value="TreeGrafter"/>
</dbReference>
<evidence type="ECO:0000259" key="7">
    <source>
        <dbReference type="Pfam" id="PF00005"/>
    </source>
</evidence>
<dbReference type="PANTHER" id="PTHR48041:SF79">
    <property type="entry name" value="ABC TRANSPORTER G FAMILY MEMBER 5"/>
    <property type="match status" value="1"/>
</dbReference>
<dbReference type="InterPro" id="IPR027417">
    <property type="entry name" value="P-loop_NTPase"/>
</dbReference>
<feature type="domain" description="ABC transporter" evidence="7">
    <location>
        <begin position="5"/>
        <end position="40"/>
    </location>
</feature>
<evidence type="ECO:0000256" key="3">
    <source>
        <dbReference type="ARBA" id="ARBA00022692"/>
    </source>
</evidence>
<sequence>MRRVASTGIKDLSGGECRRVSIGVEAVHDPPVLILDEPTSVLLLDAGSIIHHGTVDQLRSLLADAGLDLLPHVDPVEFSIDSMDALHVHRRLVGPQEQQPSQPPPSSQEGRRCNSKQVADEDTATVAM</sequence>
<protein>
    <recommendedName>
        <fullName evidence="7">ABC transporter domain-containing protein</fullName>
    </recommendedName>
</protein>
<keyword evidence="2" id="KW-0813">Transport</keyword>
<dbReference type="Proteomes" id="UP001341281">
    <property type="component" value="Chromosome 04"/>
</dbReference>
<dbReference type="GO" id="GO:0005524">
    <property type="term" value="F:ATP binding"/>
    <property type="evidence" value="ECO:0007669"/>
    <property type="project" value="InterPro"/>
</dbReference>
<gene>
    <name evidence="8" type="ORF">U9M48_017902</name>
</gene>
<dbReference type="AlphaFoldDB" id="A0AAQ3TBC7"/>
<accession>A0AAQ3TBC7</accession>
<evidence type="ECO:0000256" key="5">
    <source>
        <dbReference type="ARBA" id="ARBA00023136"/>
    </source>
</evidence>
<keyword evidence="5" id="KW-0472">Membrane</keyword>
<name>A0AAQ3TBC7_PASNO</name>
<evidence type="ECO:0000256" key="6">
    <source>
        <dbReference type="SAM" id="MobiDB-lite"/>
    </source>
</evidence>
<evidence type="ECO:0000256" key="4">
    <source>
        <dbReference type="ARBA" id="ARBA00022989"/>
    </source>
</evidence>
<dbReference type="GO" id="GO:0016887">
    <property type="term" value="F:ATP hydrolysis activity"/>
    <property type="evidence" value="ECO:0007669"/>
    <property type="project" value="InterPro"/>
</dbReference>
<dbReference type="PANTHER" id="PTHR48041">
    <property type="entry name" value="ABC TRANSPORTER G FAMILY MEMBER 28"/>
    <property type="match status" value="1"/>
</dbReference>
<dbReference type="GO" id="GO:0016020">
    <property type="term" value="C:membrane"/>
    <property type="evidence" value="ECO:0007669"/>
    <property type="project" value="UniProtKB-SubCell"/>
</dbReference>
<dbReference type="Gene3D" id="3.40.50.300">
    <property type="entry name" value="P-loop containing nucleotide triphosphate hydrolases"/>
    <property type="match status" value="1"/>
</dbReference>
<dbReference type="EMBL" id="CP144748">
    <property type="protein sequence ID" value="WVZ69052.1"/>
    <property type="molecule type" value="Genomic_DNA"/>
</dbReference>
<evidence type="ECO:0000313" key="9">
    <source>
        <dbReference type="Proteomes" id="UP001341281"/>
    </source>
</evidence>
<keyword evidence="9" id="KW-1185">Reference proteome</keyword>
<comment type="subcellular location">
    <subcellularLocation>
        <location evidence="1">Membrane</location>
        <topology evidence="1">Multi-pass membrane protein</topology>
    </subcellularLocation>
</comment>
<dbReference type="SUPFAM" id="SSF52540">
    <property type="entry name" value="P-loop containing nucleoside triphosphate hydrolases"/>
    <property type="match status" value="1"/>
</dbReference>
<evidence type="ECO:0000256" key="2">
    <source>
        <dbReference type="ARBA" id="ARBA00022448"/>
    </source>
</evidence>
<evidence type="ECO:0000256" key="1">
    <source>
        <dbReference type="ARBA" id="ARBA00004141"/>
    </source>
</evidence>
<reference evidence="8 9" key="1">
    <citation type="submission" date="2024-02" db="EMBL/GenBank/DDBJ databases">
        <title>High-quality chromosome-scale genome assembly of Pensacola bahiagrass (Paspalum notatum Flugge var. saurae).</title>
        <authorList>
            <person name="Vega J.M."/>
            <person name="Podio M."/>
            <person name="Orjuela J."/>
            <person name="Siena L.A."/>
            <person name="Pessino S.C."/>
            <person name="Combes M.C."/>
            <person name="Mariac C."/>
            <person name="Albertini E."/>
            <person name="Pupilli F."/>
            <person name="Ortiz J.P.A."/>
            <person name="Leblanc O."/>
        </authorList>
    </citation>
    <scope>NUCLEOTIDE SEQUENCE [LARGE SCALE GENOMIC DNA]</scope>
    <source>
        <strain evidence="8">R1</strain>
        <tissue evidence="8">Leaf</tissue>
    </source>
</reference>